<sequence>MTGRLIGIVLIAALVVGSYALARSHGPMTYYMDDNALLSRYLADSATLASDSEPASASVATVKHESPLLQSQD</sequence>
<dbReference type="Proteomes" id="UP000054596">
    <property type="component" value="Unassembled WGS sequence"/>
</dbReference>
<dbReference type="RefSeq" id="WP_086966972.1">
    <property type="nucleotide sequence ID" value="NZ_FCOJ02000011.1"/>
</dbReference>
<keyword evidence="2" id="KW-1185">Reference proteome</keyword>
<protein>
    <submittedName>
        <fullName evidence="1">Uncharacterized protein</fullName>
    </submittedName>
</protein>
<evidence type="ECO:0000313" key="1">
    <source>
        <dbReference type="EMBL" id="SAK54821.1"/>
    </source>
</evidence>
<accession>A0A158AAF8</accession>
<reference evidence="1" key="1">
    <citation type="submission" date="2016-01" db="EMBL/GenBank/DDBJ databases">
        <authorList>
            <person name="Peeters C."/>
        </authorList>
    </citation>
    <scope>NUCLEOTIDE SEQUENCE [LARGE SCALE GENOMIC DNA]</scope>
    <source>
        <strain evidence="1">LMG 29325</strain>
    </source>
</reference>
<name>A0A158AAF8_9BURK</name>
<dbReference type="OrthoDB" id="9852326at2"/>
<dbReference type="AlphaFoldDB" id="A0A158AAF8"/>
<proteinExistence type="predicted"/>
<evidence type="ECO:0000313" key="2">
    <source>
        <dbReference type="Proteomes" id="UP000054596"/>
    </source>
</evidence>
<gene>
    <name evidence="1" type="ORF">AWB82_02020</name>
</gene>
<dbReference type="EMBL" id="FCOJ02000011">
    <property type="protein sequence ID" value="SAK54821.1"/>
    <property type="molecule type" value="Genomic_DNA"/>
</dbReference>
<organism evidence="1 2">
    <name type="scientific">Caballeronia glebae</name>
    <dbReference type="NCBI Taxonomy" id="1777143"/>
    <lineage>
        <taxon>Bacteria</taxon>
        <taxon>Pseudomonadati</taxon>
        <taxon>Pseudomonadota</taxon>
        <taxon>Betaproteobacteria</taxon>
        <taxon>Burkholderiales</taxon>
        <taxon>Burkholderiaceae</taxon>
        <taxon>Caballeronia</taxon>
    </lineage>
</organism>
<comment type="caution">
    <text evidence="1">The sequence shown here is derived from an EMBL/GenBank/DDBJ whole genome shotgun (WGS) entry which is preliminary data.</text>
</comment>